<protein>
    <recommendedName>
        <fullName evidence="4">Phage shock protein B</fullName>
    </recommendedName>
</protein>
<keyword evidence="1" id="KW-1133">Transmembrane helix</keyword>
<proteinExistence type="predicted"/>
<keyword evidence="3" id="KW-1185">Reference proteome</keyword>
<dbReference type="EMBL" id="RKQN01000001">
    <property type="protein sequence ID" value="RPE81833.1"/>
    <property type="molecule type" value="Genomic_DNA"/>
</dbReference>
<dbReference type="RefSeq" id="WP_123769353.1">
    <property type="nucleotide sequence ID" value="NZ_RKQN01000001.1"/>
</dbReference>
<gene>
    <name evidence="2" type="ORF">EDC50_1035</name>
</gene>
<keyword evidence="1" id="KW-0812">Transmembrane</keyword>
<accession>A0A3N4VJF6</accession>
<evidence type="ECO:0000313" key="2">
    <source>
        <dbReference type="EMBL" id="RPE81833.1"/>
    </source>
</evidence>
<dbReference type="Proteomes" id="UP000269708">
    <property type="component" value="Unassembled WGS sequence"/>
</dbReference>
<reference evidence="2 3" key="1">
    <citation type="submission" date="2018-11" db="EMBL/GenBank/DDBJ databases">
        <title>Genomic Encyclopedia of Type Strains, Phase IV (KMG-IV): sequencing the most valuable type-strain genomes for metagenomic binning, comparative biology and taxonomic classification.</title>
        <authorList>
            <person name="Goeker M."/>
        </authorList>
    </citation>
    <scope>NUCLEOTIDE SEQUENCE [LARGE SCALE GENOMIC DNA]</scope>
    <source>
        <strain evidence="2 3">DSM 25623</strain>
    </source>
</reference>
<comment type="caution">
    <text evidence="2">The sequence shown here is derived from an EMBL/GenBank/DDBJ whole genome shotgun (WGS) entry which is preliminary data.</text>
</comment>
<name>A0A3N4VJF6_9GAMM</name>
<organism evidence="2 3">
    <name type="scientific">Vulcaniibacterium tengchongense</name>
    <dbReference type="NCBI Taxonomy" id="1273429"/>
    <lineage>
        <taxon>Bacteria</taxon>
        <taxon>Pseudomonadati</taxon>
        <taxon>Pseudomonadota</taxon>
        <taxon>Gammaproteobacteria</taxon>
        <taxon>Lysobacterales</taxon>
        <taxon>Lysobacteraceae</taxon>
        <taxon>Vulcaniibacterium</taxon>
    </lineage>
</organism>
<evidence type="ECO:0000256" key="1">
    <source>
        <dbReference type="SAM" id="Phobius"/>
    </source>
</evidence>
<evidence type="ECO:0008006" key="4">
    <source>
        <dbReference type="Google" id="ProtNLM"/>
    </source>
</evidence>
<keyword evidence="1" id="KW-0472">Membrane</keyword>
<sequence>MAIDATAPYALLLVLLLLATGNLSVGLLLWWRQNGIAVRVAKLEAFREAGLTHAEIREIYERLSSIEGQIGTTNRLMQTMQEHLLENDR</sequence>
<feature type="transmembrane region" description="Helical" evidence="1">
    <location>
        <begin position="6"/>
        <end position="31"/>
    </location>
</feature>
<evidence type="ECO:0000313" key="3">
    <source>
        <dbReference type="Proteomes" id="UP000269708"/>
    </source>
</evidence>
<dbReference type="AlphaFoldDB" id="A0A3N4VJF6"/>